<sequence>MKLKRMAILLVFLLAILTACGSGDSVKKEGIYKNALVMDVKNGSRTEVIGKMSVSQVPKDDITEEALLDWCVNHIKANDLSYSIIRYDGDVDHGVYGTGNQILTNVNIQKEADGTYSYVGDTEDTKVYTVKDDNTLVEN</sequence>
<organism evidence="2">
    <name type="scientific">Peptoniphilus harei</name>
    <dbReference type="NCBI Taxonomy" id="54005"/>
    <lineage>
        <taxon>Bacteria</taxon>
        <taxon>Bacillati</taxon>
        <taxon>Bacillota</taxon>
        <taxon>Tissierellia</taxon>
        <taxon>Tissierellales</taxon>
        <taxon>Peptoniphilaceae</taxon>
        <taxon>Peptoniphilus</taxon>
    </lineage>
</organism>
<dbReference type="AlphaFoldDB" id="A0A133PS81"/>
<keyword evidence="1" id="KW-0732">Signal</keyword>
<evidence type="ECO:0000313" key="3">
    <source>
        <dbReference type="Proteomes" id="UP000070174"/>
    </source>
</evidence>
<name>A0A133PS81_9FIRM</name>
<feature type="signal peptide" evidence="1">
    <location>
        <begin position="1"/>
        <end position="21"/>
    </location>
</feature>
<dbReference type="PROSITE" id="PS51257">
    <property type="entry name" value="PROKAR_LIPOPROTEIN"/>
    <property type="match status" value="1"/>
</dbReference>
<accession>A0A133PS81</accession>
<dbReference type="PATRIC" id="fig|54005.3.peg.198"/>
<reference evidence="2 3" key="1">
    <citation type="submission" date="2016-01" db="EMBL/GenBank/DDBJ databases">
        <authorList>
            <person name="Oliw E.H."/>
        </authorList>
    </citation>
    <scope>NUCLEOTIDE SEQUENCE [LARGE SCALE GENOMIC DNA]</scope>
    <source>
        <strain evidence="2 3">CMW7756A</strain>
    </source>
</reference>
<comment type="caution">
    <text evidence="2">The sequence shown here is derived from an EMBL/GenBank/DDBJ whole genome shotgun (WGS) entry which is preliminary data.</text>
</comment>
<feature type="chain" id="PRO_5039054358" evidence="1">
    <location>
        <begin position="22"/>
        <end position="139"/>
    </location>
</feature>
<dbReference type="RefSeq" id="WP_060799542.1">
    <property type="nucleotide sequence ID" value="NZ_KQ957086.1"/>
</dbReference>
<evidence type="ECO:0000313" key="2">
    <source>
        <dbReference type="EMBL" id="KXA31672.1"/>
    </source>
</evidence>
<dbReference type="EMBL" id="LRQE01000004">
    <property type="protein sequence ID" value="KXA31672.1"/>
    <property type="molecule type" value="Genomic_DNA"/>
</dbReference>
<dbReference type="Proteomes" id="UP000070174">
    <property type="component" value="Unassembled WGS sequence"/>
</dbReference>
<proteinExistence type="predicted"/>
<evidence type="ECO:0000256" key="1">
    <source>
        <dbReference type="SAM" id="SignalP"/>
    </source>
</evidence>
<gene>
    <name evidence="2" type="ORF">HMPREF3229_00200</name>
</gene>
<protein>
    <submittedName>
        <fullName evidence="2">Uncharacterized protein</fullName>
    </submittedName>
</protein>